<dbReference type="AlphaFoldDB" id="A0A8R7K3R1"/>
<evidence type="ECO:0000256" key="1">
    <source>
        <dbReference type="SAM" id="MobiDB-lite"/>
    </source>
</evidence>
<evidence type="ECO:0000313" key="2">
    <source>
        <dbReference type="EnsemblPlants" id="TuG1812G0100004145.01.T01.cds270126"/>
    </source>
</evidence>
<organism evidence="2 3">
    <name type="scientific">Triticum urartu</name>
    <name type="common">Red wild einkorn</name>
    <name type="synonym">Crithodium urartu</name>
    <dbReference type="NCBI Taxonomy" id="4572"/>
    <lineage>
        <taxon>Eukaryota</taxon>
        <taxon>Viridiplantae</taxon>
        <taxon>Streptophyta</taxon>
        <taxon>Embryophyta</taxon>
        <taxon>Tracheophyta</taxon>
        <taxon>Spermatophyta</taxon>
        <taxon>Magnoliopsida</taxon>
        <taxon>Liliopsida</taxon>
        <taxon>Poales</taxon>
        <taxon>Poaceae</taxon>
        <taxon>BOP clade</taxon>
        <taxon>Pooideae</taxon>
        <taxon>Triticodae</taxon>
        <taxon>Triticeae</taxon>
        <taxon>Triticinae</taxon>
        <taxon>Triticum</taxon>
    </lineage>
</organism>
<dbReference type="EnsemblPlants" id="TuG1812G0100004145.01.T01">
    <property type="protein sequence ID" value="TuG1812G0100004145.01.T01.cds270126"/>
    <property type="gene ID" value="TuG1812G0100004145.01"/>
</dbReference>
<name>A0A8R7K3R1_TRIUA</name>
<feature type="region of interest" description="Disordered" evidence="1">
    <location>
        <begin position="83"/>
        <end position="104"/>
    </location>
</feature>
<dbReference type="Proteomes" id="UP000015106">
    <property type="component" value="Chromosome 1"/>
</dbReference>
<reference evidence="3" key="1">
    <citation type="journal article" date="2013" name="Nature">
        <title>Draft genome of the wheat A-genome progenitor Triticum urartu.</title>
        <authorList>
            <person name="Ling H.Q."/>
            <person name="Zhao S."/>
            <person name="Liu D."/>
            <person name="Wang J."/>
            <person name="Sun H."/>
            <person name="Zhang C."/>
            <person name="Fan H."/>
            <person name="Li D."/>
            <person name="Dong L."/>
            <person name="Tao Y."/>
            <person name="Gao C."/>
            <person name="Wu H."/>
            <person name="Li Y."/>
            <person name="Cui Y."/>
            <person name="Guo X."/>
            <person name="Zheng S."/>
            <person name="Wang B."/>
            <person name="Yu K."/>
            <person name="Liang Q."/>
            <person name="Yang W."/>
            <person name="Lou X."/>
            <person name="Chen J."/>
            <person name="Feng M."/>
            <person name="Jian J."/>
            <person name="Zhang X."/>
            <person name="Luo G."/>
            <person name="Jiang Y."/>
            <person name="Liu J."/>
            <person name="Wang Z."/>
            <person name="Sha Y."/>
            <person name="Zhang B."/>
            <person name="Wu H."/>
            <person name="Tang D."/>
            <person name="Shen Q."/>
            <person name="Xue P."/>
            <person name="Zou S."/>
            <person name="Wang X."/>
            <person name="Liu X."/>
            <person name="Wang F."/>
            <person name="Yang Y."/>
            <person name="An X."/>
            <person name="Dong Z."/>
            <person name="Zhang K."/>
            <person name="Zhang X."/>
            <person name="Luo M.C."/>
            <person name="Dvorak J."/>
            <person name="Tong Y."/>
            <person name="Wang J."/>
            <person name="Yang H."/>
            <person name="Li Z."/>
            <person name="Wang D."/>
            <person name="Zhang A."/>
            <person name="Wang J."/>
        </authorList>
    </citation>
    <scope>NUCLEOTIDE SEQUENCE</scope>
    <source>
        <strain evidence="3">cv. G1812</strain>
    </source>
</reference>
<reference evidence="2" key="2">
    <citation type="submission" date="2018-03" db="EMBL/GenBank/DDBJ databases">
        <title>The Triticum urartu genome reveals the dynamic nature of wheat genome evolution.</title>
        <authorList>
            <person name="Ling H."/>
            <person name="Ma B."/>
            <person name="Shi X."/>
            <person name="Liu H."/>
            <person name="Dong L."/>
            <person name="Sun H."/>
            <person name="Cao Y."/>
            <person name="Gao Q."/>
            <person name="Zheng S."/>
            <person name="Li Y."/>
            <person name="Yu Y."/>
            <person name="Du H."/>
            <person name="Qi M."/>
            <person name="Li Y."/>
            <person name="Yu H."/>
            <person name="Cui Y."/>
            <person name="Wang N."/>
            <person name="Chen C."/>
            <person name="Wu H."/>
            <person name="Zhao Y."/>
            <person name="Zhang J."/>
            <person name="Li Y."/>
            <person name="Zhou W."/>
            <person name="Zhang B."/>
            <person name="Hu W."/>
            <person name="Eijk M."/>
            <person name="Tang J."/>
            <person name="Witsenboer H."/>
            <person name="Zhao S."/>
            <person name="Li Z."/>
            <person name="Zhang A."/>
            <person name="Wang D."/>
            <person name="Liang C."/>
        </authorList>
    </citation>
    <scope>NUCLEOTIDE SEQUENCE [LARGE SCALE GENOMIC DNA]</scope>
    <source>
        <strain evidence="2">cv. G1812</strain>
    </source>
</reference>
<reference evidence="2" key="3">
    <citation type="submission" date="2022-06" db="UniProtKB">
        <authorList>
            <consortium name="EnsemblPlants"/>
        </authorList>
    </citation>
    <scope>IDENTIFICATION</scope>
</reference>
<accession>A0A8R7K3R1</accession>
<keyword evidence="3" id="KW-1185">Reference proteome</keyword>
<proteinExistence type="predicted"/>
<protein>
    <submittedName>
        <fullName evidence="2">Uncharacterized protein</fullName>
    </submittedName>
</protein>
<sequence>MVLARRMLFARRFDASTKRSDGHDGFLGDDFQDEDDHVSPVRRSSTGRITLMDLFSMTTLICISCLLYTTTTCSVNRCTTNKGVRSRENTMPKGQQGLPKLVVH</sequence>
<evidence type="ECO:0000313" key="3">
    <source>
        <dbReference type="Proteomes" id="UP000015106"/>
    </source>
</evidence>
<dbReference type="Gramene" id="TuG1812G0100004145.01.T01">
    <property type="protein sequence ID" value="TuG1812G0100004145.01.T01.cds270126"/>
    <property type="gene ID" value="TuG1812G0100004145.01"/>
</dbReference>